<accession>A0A9X1FAP2</accession>
<feature type="chain" id="PRO_5040987451" description="Outer membrane protein beta-barrel domain-containing protein" evidence="1">
    <location>
        <begin position="21"/>
        <end position="179"/>
    </location>
</feature>
<dbReference type="AlphaFoldDB" id="A0A9X1FAP2"/>
<evidence type="ECO:0000313" key="3">
    <source>
        <dbReference type="Proteomes" id="UP001138894"/>
    </source>
</evidence>
<dbReference type="RefSeq" id="WP_218547453.1">
    <property type="nucleotide sequence ID" value="NZ_JAGSPD010000014.1"/>
</dbReference>
<keyword evidence="1" id="KW-0732">Signal</keyword>
<gene>
    <name evidence="2" type="ORF">KCG49_14275</name>
</gene>
<protein>
    <recommendedName>
        <fullName evidence="4">Outer membrane protein beta-barrel domain-containing protein</fullName>
    </recommendedName>
</protein>
<sequence length="179" mass="19197">MKKLLLIAAVAVFGFTNVNAQDDSSSSALSEGSWLVEANTGFGGVDAHSANTGFGLFSFDDVTVWAIGAEAGYFIMDDLAIKAGLGYNDFDGASSFTYKLGAKYYVASQFPVQLDVTGASGEDVFGDETPLWLGLQGGYAWFVADNISVEPGLRYNMSLNEDYTDEGVLEFRIGFALHF</sequence>
<evidence type="ECO:0008006" key="4">
    <source>
        <dbReference type="Google" id="ProtNLM"/>
    </source>
</evidence>
<comment type="caution">
    <text evidence="2">The sequence shown here is derived from an EMBL/GenBank/DDBJ whole genome shotgun (WGS) entry which is preliminary data.</text>
</comment>
<dbReference type="Proteomes" id="UP001138894">
    <property type="component" value="Unassembled WGS sequence"/>
</dbReference>
<proteinExistence type="predicted"/>
<evidence type="ECO:0000256" key="1">
    <source>
        <dbReference type="SAM" id="SignalP"/>
    </source>
</evidence>
<feature type="signal peptide" evidence="1">
    <location>
        <begin position="1"/>
        <end position="20"/>
    </location>
</feature>
<reference evidence="2" key="1">
    <citation type="submission" date="2021-04" db="EMBL/GenBank/DDBJ databases">
        <authorList>
            <person name="Pira H."/>
            <person name="Risdian C."/>
            <person name="Wink J."/>
        </authorList>
    </citation>
    <scope>NUCLEOTIDE SEQUENCE</scope>
    <source>
        <strain evidence="2">WHY3</strain>
    </source>
</reference>
<keyword evidence="3" id="KW-1185">Reference proteome</keyword>
<dbReference type="EMBL" id="JAGSPD010000014">
    <property type="protein sequence ID" value="MBV7270357.1"/>
    <property type="molecule type" value="Genomic_DNA"/>
</dbReference>
<evidence type="ECO:0000313" key="2">
    <source>
        <dbReference type="EMBL" id="MBV7270357.1"/>
    </source>
</evidence>
<name>A0A9X1FAP2_9FLAO</name>
<organism evidence="2 3">
    <name type="scientific">Winogradskyella luteola</name>
    <dbReference type="NCBI Taxonomy" id="2828330"/>
    <lineage>
        <taxon>Bacteria</taxon>
        <taxon>Pseudomonadati</taxon>
        <taxon>Bacteroidota</taxon>
        <taxon>Flavobacteriia</taxon>
        <taxon>Flavobacteriales</taxon>
        <taxon>Flavobacteriaceae</taxon>
        <taxon>Winogradskyella</taxon>
    </lineage>
</organism>